<dbReference type="PANTHER" id="PTHR43581">
    <property type="entry name" value="ATP/GTP PHOSPHATASE"/>
    <property type="match status" value="1"/>
</dbReference>
<dbReference type="InterPro" id="IPR038729">
    <property type="entry name" value="Rad50/SbcC_AAA"/>
</dbReference>
<evidence type="ECO:0000313" key="2">
    <source>
        <dbReference type="EMBL" id="MBK1643910.1"/>
    </source>
</evidence>
<sequence>MSNIRLVDIKVSGFRAFQKSYKVSFRSPLGDPTDVLVIAGPNGAGKSSLLEAVLIAMGRERLIRNSLSQESDDDHWRTVIPDIASIALTFHIRSAPGTELGAYAPCDVRVVRTVAEWRLELLGGAEGPKRLPELVRRQFVDERPIEYLSSWRTPFQLGGVRLSGLAGEEAENERYRLYRLKQRIVSERAKRGFSSEDASDQRWLDRLNDIWRDWHDSGDTWIDALPTGEAERPYDLFILRDIPEIGPQPMCELDRASSGELEWVTLAGQLIVEGFDGLLLIDEPELHLHPQWQAKLLPTLRKLVPQAQILVATHSAYPWDQALPFQRVLLLPAHDPRCRREGP</sequence>
<evidence type="ECO:0000259" key="1">
    <source>
        <dbReference type="SMART" id="SM00382"/>
    </source>
</evidence>
<gene>
    <name evidence="2" type="ORF">CKO25_04400</name>
</gene>
<dbReference type="SMART" id="SM00382">
    <property type="entry name" value="AAA"/>
    <property type="match status" value="1"/>
</dbReference>
<organism evidence="2 3">
    <name type="scientific">Thiocapsa imhoffii</name>
    <dbReference type="NCBI Taxonomy" id="382777"/>
    <lineage>
        <taxon>Bacteria</taxon>
        <taxon>Pseudomonadati</taxon>
        <taxon>Pseudomonadota</taxon>
        <taxon>Gammaproteobacteria</taxon>
        <taxon>Chromatiales</taxon>
        <taxon>Chromatiaceae</taxon>
        <taxon>Thiocapsa</taxon>
    </lineage>
</organism>
<protein>
    <recommendedName>
        <fullName evidence="1">AAA+ ATPase domain-containing protein</fullName>
    </recommendedName>
</protein>
<dbReference type="GO" id="GO:0006302">
    <property type="term" value="P:double-strand break repair"/>
    <property type="evidence" value="ECO:0007669"/>
    <property type="project" value="InterPro"/>
</dbReference>
<dbReference type="InterPro" id="IPR051396">
    <property type="entry name" value="Bact_Antivir_Def_Nuclease"/>
</dbReference>
<dbReference type="InterPro" id="IPR003959">
    <property type="entry name" value="ATPase_AAA_core"/>
</dbReference>
<dbReference type="Pfam" id="PF13304">
    <property type="entry name" value="AAA_21"/>
    <property type="match status" value="1"/>
</dbReference>
<keyword evidence="3" id="KW-1185">Reference proteome</keyword>
<proteinExistence type="predicted"/>
<dbReference type="InterPro" id="IPR003593">
    <property type="entry name" value="AAA+_ATPase"/>
</dbReference>
<dbReference type="GO" id="GO:0005524">
    <property type="term" value="F:ATP binding"/>
    <property type="evidence" value="ECO:0007669"/>
    <property type="project" value="InterPro"/>
</dbReference>
<dbReference type="GO" id="GO:0016887">
    <property type="term" value="F:ATP hydrolysis activity"/>
    <property type="evidence" value="ECO:0007669"/>
    <property type="project" value="InterPro"/>
</dbReference>
<feature type="domain" description="AAA+ ATPase" evidence="1">
    <location>
        <begin position="32"/>
        <end position="329"/>
    </location>
</feature>
<dbReference type="RefSeq" id="WP_200386718.1">
    <property type="nucleotide sequence ID" value="NZ_NRSD01000003.1"/>
</dbReference>
<name>A0A9X1B8B2_9GAMM</name>
<dbReference type="Pfam" id="PF13476">
    <property type="entry name" value="AAA_23"/>
    <property type="match status" value="1"/>
</dbReference>
<dbReference type="InterPro" id="IPR027417">
    <property type="entry name" value="P-loop_NTPase"/>
</dbReference>
<dbReference type="EMBL" id="NRSD01000003">
    <property type="protein sequence ID" value="MBK1643910.1"/>
    <property type="molecule type" value="Genomic_DNA"/>
</dbReference>
<dbReference type="Proteomes" id="UP001138802">
    <property type="component" value="Unassembled WGS sequence"/>
</dbReference>
<accession>A0A9X1B8B2</accession>
<dbReference type="SUPFAM" id="SSF52540">
    <property type="entry name" value="P-loop containing nucleoside triphosphate hydrolases"/>
    <property type="match status" value="1"/>
</dbReference>
<evidence type="ECO:0000313" key="3">
    <source>
        <dbReference type="Proteomes" id="UP001138802"/>
    </source>
</evidence>
<dbReference type="Gene3D" id="3.40.50.300">
    <property type="entry name" value="P-loop containing nucleotide triphosphate hydrolases"/>
    <property type="match status" value="2"/>
</dbReference>
<comment type="caution">
    <text evidence="2">The sequence shown here is derived from an EMBL/GenBank/DDBJ whole genome shotgun (WGS) entry which is preliminary data.</text>
</comment>
<dbReference type="AlphaFoldDB" id="A0A9X1B8B2"/>
<dbReference type="PANTHER" id="PTHR43581:SF2">
    <property type="entry name" value="EXCINUCLEASE ATPASE SUBUNIT"/>
    <property type="match status" value="1"/>
</dbReference>
<reference evidence="2 3" key="1">
    <citation type="journal article" date="2020" name="Microorganisms">
        <title>Osmotic Adaptation and Compatible Solute Biosynthesis of Phototrophic Bacteria as Revealed from Genome Analyses.</title>
        <authorList>
            <person name="Imhoff J.F."/>
            <person name="Rahn T."/>
            <person name="Kunzel S."/>
            <person name="Keller A."/>
            <person name="Neulinger S.C."/>
        </authorList>
    </citation>
    <scope>NUCLEOTIDE SEQUENCE [LARGE SCALE GENOMIC DNA]</scope>
    <source>
        <strain evidence="2 3">DSM 21303</strain>
    </source>
</reference>